<sequence>MEEEEARLRFALIAQVGNASREFSSADVSRAVAEATNLDVSLFPAVPTFPESFLVVCSTQEARDRALAASPVAMAATFLSLRPWTRLVRATSRTLYHKVGIEMDGISEHAWDLDTASRLLARHAWVERLDPVTVSKADMSTFKLTAWTKDPFGIPADKTLCIAEPEPRIDYPDEERRRIFTNVVPYLRQKIVMEYPISIHLRSIADFSSRTPSSSESSPSEDGDSGPDGNPDRSYGFRSGVGPRISGFRRRRGGGGGGTVAGAVNDDPRRNGSQRPSGTGSKDGGPSGALADGPQKAVSNRGVATTTVNTIAAVQDVATVQEASPMDGQPVPVSPAATGKPAALAEDLAVQCIETKRREEDKPYGRSDPMQFESLLRPNDAMPATLGGKIMEDPAAFLTELQGPWVPPSETEPNNDPMIVDAAPPHCDRASMQPADASATGASQLGLLVGSTSVGSKSVEREAGSPTCPPTTVEDEARHDDDPGSSSPPGFSRALGYGPAARQQGDPATSTDDTKLRAFTFQVRSKLRSPLAPRPARTKRTATATDNGVPKRSSRLANHPLANVPSAKRAEVVLMHRFELIPEPTAGNTESKKAYDKLYKEGLLHKNMEAMRDIMPALRNASPILGMQA</sequence>
<dbReference type="AlphaFoldDB" id="A0ABC8Z4S1"/>
<feature type="compositionally biased region" description="Low complexity" evidence="1">
    <location>
        <begin position="208"/>
        <end position="218"/>
    </location>
</feature>
<feature type="compositionally biased region" description="Polar residues" evidence="1">
    <location>
        <begin position="271"/>
        <end position="280"/>
    </location>
</feature>
<feature type="region of interest" description="Disordered" evidence="1">
    <location>
        <begin position="207"/>
        <end position="301"/>
    </location>
</feature>
<dbReference type="PANTHER" id="PTHR33087">
    <property type="entry name" value="OS07G0539200 PROTEIN"/>
    <property type="match status" value="1"/>
</dbReference>
<proteinExistence type="predicted"/>
<feature type="region of interest" description="Disordered" evidence="1">
    <location>
        <begin position="453"/>
        <end position="556"/>
    </location>
</feature>
<organism evidence="2 3">
    <name type="scientific">Urochloa decumbens</name>
    <dbReference type="NCBI Taxonomy" id="240449"/>
    <lineage>
        <taxon>Eukaryota</taxon>
        <taxon>Viridiplantae</taxon>
        <taxon>Streptophyta</taxon>
        <taxon>Embryophyta</taxon>
        <taxon>Tracheophyta</taxon>
        <taxon>Spermatophyta</taxon>
        <taxon>Magnoliopsida</taxon>
        <taxon>Liliopsida</taxon>
        <taxon>Poales</taxon>
        <taxon>Poaceae</taxon>
        <taxon>PACMAD clade</taxon>
        <taxon>Panicoideae</taxon>
        <taxon>Panicodae</taxon>
        <taxon>Paniceae</taxon>
        <taxon>Melinidinae</taxon>
        <taxon>Urochloa</taxon>
    </lineage>
</organism>
<keyword evidence="3" id="KW-1185">Reference proteome</keyword>
<dbReference type="Proteomes" id="UP001497457">
    <property type="component" value="Chromosome 18b"/>
</dbReference>
<dbReference type="EMBL" id="OZ075128">
    <property type="protein sequence ID" value="CAL4954406.1"/>
    <property type="molecule type" value="Genomic_DNA"/>
</dbReference>
<gene>
    <name evidence="2" type="ORF">URODEC1_LOCUS40782</name>
</gene>
<protein>
    <submittedName>
        <fullName evidence="2">Uncharacterized protein</fullName>
    </submittedName>
</protein>
<feature type="compositionally biased region" description="Low complexity" evidence="1">
    <location>
        <begin position="530"/>
        <end position="545"/>
    </location>
</feature>
<evidence type="ECO:0000256" key="1">
    <source>
        <dbReference type="SAM" id="MobiDB-lite"/>
    </source>
</evidence>
<dbReference type="PANTHER" id="PTHR33087:SF31">
    <property type="entry name" value="OS06G0482850 PROTEIN"/>
    <property type="match status" value="1"/>
</dbReference>
<evidence type="ECO:0000313" key="3">
    <source>
        <dbReference type="Proteomes" id="UP001497457"/>
    </source>
</evidence>
<reference evidence="2" key="1">
    <citation type="submission" date="2024-10" db="EMBL/GenBank/DDBJ databases">
        <authorList>
            <person name="Ryan C."/>
        </authorList>
    </citation>
    <scope>NUCLEOTIDE SEQUENCE [LARGE SCALE GENOMIC DNA]</scope>
</reference>
<accession>A0ABC8Z4S1</accession>
<name>A0ABC8Z4S1_9POAL</name>
<evidence type="ECO:0000313" key="2">
    <source>
        <dbReference type="EMBL" id="CAL4954406.1"/>
    </source>
</evidence>
<dbReference type="InterPro" id="IPR053253">
    <property type="entry name" value="Sex_diff_modulator"/>
</dbReference>